<organism evidence="1">
    <name type="scientific">marine metagenome</name>
    <dbReference type="NCBI Taxonomy" id="408172"/>
    <lineage>
        <taxon>unclassified sequences</taxon>
        <taxon>metagenomes</taxon>
        <taxon>ecological metagenomes</taxon>
    </lineage>
</organism>
<sequence length="61" mass="6848">MSFSLKKTSKPIAFGSAVLTFSMILAKTDLLQGNWPNFFRLFSSISIMTTSEDSFFNGKIF</sequence>
<name>A0A382A566_9ZZZZ</name>
<dbReference type="EMBL" id="UINC01023804">
    <property type="protein sequence ID" value="SVA96197.1"/>
    <property type="molecule type" value="Genomic_DNA"/>
</dbReference>
<dbReference type="AlphaFoldDB" id="A0A382A566"/>
<accession>A0A382A566</accession>
<evidence type="ECO:0000313" key="1">
    <source>
        <dbReference type="EMBL" id="SVA96197.1"/>
    </source>
</evidence>
<protein>
    <submittedName>
        <fullName evidence="1">Uncharacterized protein</fullName>
    </submittedName>
</protein>
<reference evidence="1" key="1">
    <citation type="submission" date="2018-05" db="EMBL/GenBank/DDBJ databases">
        <authorList>
            <person name="Lanie J.A."/>
            <person name="Ng W.-L."/>
            <person name="Kazmierczak K.M."/>
            <person name="Andrzejewski T.M."/>
            <person name="Davidsen T.M."/>
            <person name="Wayne K.J."/>
            <person name="Tettelin H."/>
            <person name="Glass J.I."/>
            <person name="Rusch D."/>
            <person name="Podicherti R."/>
            <person name="Tsui H.-C.T."/>
            <person name="Winkler M.E."/>
        </authorList>
    </citation>
    <scope>NUCLEOTIDE SEQUENCE</scope>
</reference>
<proteinExistence type="predicted"/>
<gene>
    <name evidence="1" type="ORF">METZ01_LOCUS149051</name>
</gene>